<name>A0AAE0C0G1_9CHLO</name>
<keyword evidence="1" id="KW-0812">Transmembrane</keyword>
<keyword evidence="1" id="KW-0472">Membrane</keyword>
<feature type="transmembrane region" description="Helical" evidence="1">
    <location>
        <begin position="80"/>
        <end position="107"/>
    </location>
</feature>
<evidence type="ECO:0000313" key="3">
    <source>
        <dbReference type="Proteomes" id="UP001190700"/>
    </source>
</evidence>
<dbReference type="EMBL" id="LGRX02030095">
    <property type="protein sequence ID" value="KAK3246101.1"/>
    <property type="molecule type" value="Genomic_DNA"/>
</dbReference>
<feature type="transmembrane region" description="Helical" evidence="1">
    <location>
        <begin position="47"/>
        <end position="68"/>
    </location>
</feature>
<evidence type="ECO:0000256" key="1">
    <source>
        <dbReference type="SAM" id="Phobius"/>
    </source>
</evidence>
<evidence type="ECO:0000313" key="2">
    <source>
        <dbReference type="EMBL" id="KAK3246101.1"/>
    </source>
</evidence>
<keyword evidence="1" id="KW-1133">Transmembrane helix</keyword>
<sequence length="185" mass="20460">MLGTAAVLSVVTSVEVSEIYDDINDCSVKEPNSSEHVEYSTVAQARLMLHISITASVFLGVAAIIRFCRVFQDFNNGSKPIYAVILTFSELIALNAFQFVVACYYMYETYPFTTLKNLYDLAGKSQTDVVFKDCGKASEETYIKLLYFTQIGLTLVCVAQSFLIPSLVKFRAQYKAAEAGKMASA</sequence>
<protein>
    <submittedName>
        <fullName evidence="2">Uncharacterized protein</fullName>
    </submittedName>
</protein>
<feature type="transmembrane region" description="Helical" evidence="1">
    <location>
        <begin position="145"/>
        <end position="168"/>
    </location>
</feature>
<proteinExistence type="predicted"/>
<organism evidence="2 3">
    <name type="scientific">Cymbomonas tetramitiformis</name>
    <dbReference type="NCBI Taxonomy" id="36881"/>
    <lineage>
        <taxon>Eukaryota</taxon>
        <taxon>Viridiplantae</taxon>
        <taxon>Chlorophyta</taxon>
        <taxon>Pyramimonadophyceae</taxon>
        <taxon>Pyramimonadales</taxon>
        <taxon>Pyramimonadaceae</taxon>
        <taxon>Cymbomonas</taxon>
    </lineage>
</organism>
<gene>
    <name evidence="2" type="ORF">CYMTET_44322</name>
</gene>
<comment type="caution">
    <text evidence="2">The sequence shown here is derived from an EMBL/GenBank/DDBJ whole genome shotgun (WGS) entry which is preliminary data.</text>
</comment>
<dbReference type="Proteomes" id="UP001190700">
    <property type="component" value="Unassembled WGS sequence"/>
</dbReference>
<reference evidence="2 3" key="1">
    <citation type="journal article" date="2015" name="Genome Biol. Evol.">
        <title>Comparative Genomics of a Bacterivorous Green Alga Reveals Evolutionary Causalities and Consequences of Phago-Mixotrophic Mode of Nutrition.</title>
        <authorList>
            <person name="Burns J.A."/>
            <person name="Paasch A."/>
            <person name="Narechania A."/>
            <person name="Kim E."/>
        </authorList>
    </citation>
    <scope>NUCLEOTIDE SEQUENCE [LARGE SCALE GENOMIC DNA]</scope>
    <source>
        <strain evidence="2 3">PLY_AMNH</strain>
    </source>
</reference>
<keyword evidence="3" id="KW-1185">Reference proteome</keyword>
<accession>A0AAE0C0G1</accession>
<dbReference type="AlphaFoldDB" id="A0AAE0C0G1"/>